<keyword evidence="3" id="KW-1185">Reference proteome</keyword>
<dbReference type="AlphaFoldDB" id="A0A3A8HMZ9"/>
<accession>A0A3A8HMZ9</accession>
<sequence>MASALLLLCACDGDIEVPGTLPNPKLAQMMNRELDRELLRFGTENATALQMKGPQPYIAEAGENGRRWLQEISSVVSRCRHGMRNESKSNLMEYDITLKSGVQLKGVYTGTNCAYWSKLRPLVLRANFEDGRVTEVFTDGRERQSPVDFYKTDTMNFAKYVLRADQSRNPANYRPAPASKADIAKQWDTP</sequence>
<dbReference type="Proteomes" id="UP000268094">
    <property type="component" value="Unassembled WGS sequence"/>
</dbReference>
<organism evidence="2 3">
    <name type="scientific">Corallococcus terminator</name>
    <dbReference type="NCBI Taxonomy" id="2316733"/>
    <lineage>
        <taxon>Bacteria</taxon>
        <taxon>Pseudomonadati</taxon>
        <taxon>Myxococcota</taxon>
        <taxon>Myxococcia</taxon>
        <taxon>Myxococcales</taxon>
        <taxon>Cystobacterineae</taxon>
        <taxon>Myxococcaceae</taxon>
        <taxon>Corallococcus</taxon>
    </lineage>
</organism>
<evidence type="ECO:0000313" key="3">
    <source>
        <dbReference type="Proteomes" id="UP000268094"/>
    </source>
</evidence>
<reference evidence="3" key="1">
    <citation type="submission" date="2018-09" db="EMBL/GenBank/DDBJ databases">
        <authorList>
            <person name="Livingstone P.G."/>
            <person name="Whitworth D.E."/>
        </authorList>
    </citation>
    <scope>NUCLEOTIDE SEQUENCE [LARGE SCALE GENOMIC DNA]</scope>
    <source>
        <strain evidence="3">CA054A</strain>
    </source>
</reference>
<protein>
    <submittedName>
        <fullName evidence="2">Uncharacterized protein</fullName>
    </submittedName>
</protein>
<proteinExistence type="predicted"/>
<feature type="region of interest" description="Disordered" evidence="1">
    <location>
        <begin position="168"/>
        <end position="190"/>
    </location>
</feature>
<dbReference type="EMBL" id="RAVZ01000503">
    <property type="protein sequence ID" value="RKG71896.1"/>
    <property type="molecule type" value="Genomic_DNA"/>
</dbReference>
<name>A0A3A8HMZ9_9BACT</name>
<evidence type="ECO:0000256" key="1">
    <source>
        <dbReference type="SAM" id="MobiDB-lite"/>
    </source>
</evidence>
<evidence type="ECO:0000313" key="2">
    <source>
        <dbReference type="EMBL" id="RKG71896.1"/>
    </source>
</evidence>
<comment type="caution">
    <text evidence="2">The sequence shown here is derived from an EMBL/GenBank/DDBJ whole genome shotgun (WGS) entry which is preliminary data.</text>
</comment>
<gene>
    <name evidence="2" type="ORF">D7V88_39005</name>
</gene>